<accession>F9WUA0</accession>
<dbReference type="VEuPathDB" id="TriTrypDB:TvY486_0040570"/>
<evidence type="ECO:0000256" key="1">
    <source>
        <dbReference type="SAM" id="MobiDB-lite"/>
    </source>
</evidence>
<dbReference type="Proteomes" id="UP000009027">
    <property type="component" value="Unassembled WGS sequence"/>
</dbReference>
<reference evidence="3 4" key="1">
    <citation type="journal article" date="2012" name="Proc. Natl. Acad. Sci. U.S.A.">
        <title>Antigenic diversity is generated by distinct evolutionary mechanisms in African trypanosome species.</title>
        <authorList>
            <person name="Jackson A.P."/>
            <person name="Berry A."/>
            <person name="Aslett M."/>
            <person name="Allison H.C."/>
            <person name="Burton P."/>
            <person name="Vavrova-Anderson J."/>
            <person name="Brown R."/>
            <person name="Browne H."/>
            <person name="Corton N."/>
            <person name="Hauser H."/>
            <person name="Gamble J."/>
            <person name="Gilderthorp R."/>
            <person name="Marcello L."/>
            <person name="McQuillan J."/>
            <person name="Otto T.D."/>
            <person name="Quail M.A."/>
            <person name="Sanders M.J."/>
            <person name="van Tonder A."/>
            <person name="Ginger M.L."/>
            <person name="Field M.C."/>
            <person name="Barry J.D."/>
            <person name="Hertz-Fowler C."/>
            <person name="Berriman M."/>
        </authorList>
    </citation>
    <scope>NUCLEOTIDE SEQUENCE</scope>
    <source>
        <strain evidence="3 4">Y486</strain>
    </source>
</reference>
<evidence type="ECO:0008006" key="5">
    <source>
        <dbReference type="Google" id="ProtNLM"/>
    </source>
</evidence>
<evidence type="ECO:0000313" key="4">
    <source>
        <dbReference type="Proteomes" id="UP000009027"/>
    </source>
</evidence>
<protein>
    <recommendedName>
        <fullName evidence="5">Trypanosome variant surface glycoprotein A-type N-terminal domain-containing protein</fullName>
    </recommendedName>
</protein>
<keyword evidence="4" id="KW-1185">Reference proteome</keyword>
<feature type="chain" id="PRO_5003395359" description="Trypanosome variant surface glycoprotein A-type N-terminal domain-containing protein" evidence="2">
    <location>
        <begin position="24"/>
        <end position="296"/>
    </location>
</feature>
<evidence type="ECO:0000256" key="2">
    <source>
        <dbReference type="SAM" id="SignalP"/>
    </source>
</evidence>
<name>F9WUA0_TRYVY</name>
<dbReference type="AlphaFoldDB" id="F9WUA0"/>
<organism evidence="3 4">
    <name type="scientific">Trypanosoma vivax (strain Y486)</name>
    <dbReference type="NCBI Taxonomy" id="1055687"/>
    <lineage>
        <taxon>Eukaryota</taxon>
        <taxon>Discoba</taxon>
        <taxon>Euglenozoa</taxon>
        <taxon>Kinetoplastea</taxon>
        <taxon>Metakinetoplastina</taxon>
        <taxon>Trypanosomatida</taxon>
        <taxon>Trypanosomatidae</taxon>
        <taxon>Trypanosoma</taxon>
        <taxon>Duttonella</taxon>
    </lineage>
</organism>
<evidence type="ECO:0000313" key="3">
    <source>
        <dbReference type="EMBL" id="CCD21148.1"/>
    </source>
</evidence>
<dbReference type="EMBL" id="CAEX01007093">
    <property type="protein sequence ID" value="CCD21148.1"/>
    <property type="molecule type" value="Genomic_DNA"/>
</dbReference>
<feature type="region of interest" description="Disordered" evidence="1">
    <location>
        <begin position="272"/>
        <end position="296"/>
    </location>
</feature>
<feature type="non-terminal residue" evidence="3">
    <location>
        <position position="296"/>
    </location>
</feature>
<feature type="signal peptide" evidence="2">
    <location>
        <begin position="1"/>
        <end position="23"/>
    </location>
</feature>
<gene>
    <name evidence="3" type="ORF">TvY486_0040570</name>
</gene>
<proteinExistence type="predicted"/>
<keyword evidence="2" id="KW-0732">Signal</keyword>
<sequence length="296" mass="30412">MRVRLALLFCACAIGIAARGAAANGVGKAISFESAQAACRGAVVMQAAATAASNMAATARERAKNAANWHSEVLRRGADSVGEQALNVTRAAANVMQKAQELQALAVDAQALSAYALRVEDFIRTFASVSGGYDTAYTNVKLCIAKGASGGTNDESGGVDTGDQDYLFGQANKLPCGLPDAEETQTQLAKEIVKTGAVTTPKWKDTHGTLKEQATQGKGLAVYGGSGHALNSGSAKACPLTVYRAYATGTGGGIIDGGSSHKARPVQWAGQWTMTPGSQNGERGPTSHGSTSLQPY</sequence>